<dbReference type="PANTHER" id="PTHR43421:SF1">
    <property type="entry name" value="METALLOPROTEASE PMBA"/>
    <property type="match status" value="1"/>
</dbReference>
<dbReference type="InterPro" id="IPR036059">
    <property type="entry name" value="TldD/PmbA_sf"/>
</dbReference>
<gene>
    <name evidence="2" type="ORF">G5B42_09315</name>
</gene>
<evidence type="ECO:0000313" key="3">
    <source>
        <dbReference type="Proteomes" id="UP000657177"/>
    </source>
</evidence>
<dbReference type="GO" id="GO:0008237">
    <property type="term" value="F:metallopeptidase activity"/>
    <property type="evidence" value="ECO:0007669"/>
    <property type="project" value="InterPro"/>
</dbReference>
<accession>A0A8J6LMG5</accession>
<dbReference type="AlphaFoldDB" id="A0A8J6LMG5"/>
<feature type="domain" description="Metalloprotease TldD/E C-terminal" evidence="1">
    <location>
        <begin position="227"/>
        <end position="430"/>
    </location>
</feature>
<dbReference type="Gene3D" id="3.30.2290.10">
    <property type="entry name" value="PmbA/TldD superfamily"/>
    <property type="match status" value="1"/>
</dbReference>
<proteinExistence type="predicted"/>
<dbReference type="GO" id="GO:0006508">
    <property type="term" value="P:proteolysis"/>
    <property type="evidence" value="ECO:0007669"/>
    <property type="project" value="InterPro"/>
</dbReference>
<dbReference type="Pfam" id="PF19289">
    <property type="entry name" value="PmbA_TldD_3rd"/>
    <property type="match status" value="1"/>
</dbReference>
<organism evidence="2 3">
    <name type="scientific">Capillibacterium thermochitinicola</name>
    <dbReference type="NCBI Taxonomy" id="2699427"/>
    <lineage>
        <taxon>Bacteria</taxon>
        <taxon>Bacillati</taxon>
        <taxon>Bacillota</taxon>
        <taxon>Capillibacterium</taxon>
    </lineage>
</organism>
<dbReference type="GO" id="GO:0005829">
    <property type="term" value="C:cytosol"/>
    <property type="evidence" value="ECO:0007669"/>
    <property type="project" value="TreeGrafter"/>
</dbReference>
<dbReference type="RefSeq" id="WP_181340199.1">
    <property type="nucleotide sequence ID" value="NZ_JAAKDE010000019.1"/>
</dbReference>
<evidence type="ECO:0000259" key="1">
    <source>
        <dbReference type="Pfam" id="PF19289"/>
    </source>
</evidence>
<dbReference type="SUPFAM" id="SSF111283">
    <property type="entry name" value="Putative modulator of DNA gyrase, PmbA/TldD"/>
    <property type="match status" value="1"/>
</dbReference>
<dbReference type="InterPro" id="IPR047657">
    <property type="entry name" value="PmbA"/>
</dbReference>
<dbReference type="InterPro" id="IPR045569">
    <property type="entry name" value="Metalloprtase-TldD/E_C"/>
</dbReference>
<name>A0A8J6LMG5_9FIRM</name>
<dbReference type="InterPro" id="IPR035068">
    <property type="entry name" value="TldD/PmbA_N"/>
</dbReference>
<sequence length="430" mass="46945">MSTKELTTYALHALKQAGAEKAETILTRTEKTEMNLENGALKLIRTTVDHHLRLTALKNQRRGSLLLNKIDRTALDPAVQEVLAIAASSAPDPAHDIAEYQPPKIFNKGGTAPDFDLMYQRFKTFTSDVAAEFPRILLLNAHLDFTRQTTFFQNSNGVDFTVNQGGYRFAVTFSAREGHGSSSFNNTGFFTLDLKEELLNCGSLRILFDQANRGQTPRKAPGKFTGEVIITPDCLEEFLHSLLEITISDGPLIAGTSPFRHQLNQQVVSSRLTLDCRPVSPEISSGYFITSDGYEAQNATIFENGVLKSFLLSQYGAKKTGLPRAANDGGAFVVTPGDQPLATILKKVKKGLLLNRFSGGAPSPNGDFSGVAKNSFYIEDGTIQYPLSETMIAGNLITLFQSILAVSQERIDFGSAILPWIHAYGVTISG</sequence>
<evidence type="ECO:0000313" key="2">
    <source>
        <dbReference type="EMBL" id="MBA2133729.1"/>
    </source>
</evidence>
<protein>
    <submittedName>
        <fullName evidence="2">TldD/PmbA family protein</fullName>
    </submittedName>
</protein>
<reference evidence="2" key="1">
    <citation type="submission" date="2020-06" db="EMBL/GenBank/DDBJ databases">
        <title>Novel chitinolytic bacterium.</title>
        <authorList>
            <person name="Ungkulpasvich U."/>
            <person name="Kosugi A."/>
            <person name="Uke A."/>
        </authorList>
    </citation>
    <scope>NUCLEOTIDE SEQUENCE</scope>
    <source>
        <strain evidence="2">UUS1-1</strain>
    </source>
</reference>
<keyword evidence="3" id="KW-1185">Reference proteome</keyword>
<comment type="caution">
    <text evidence="2">The sequence shown here is derived from an EMBL/GenBank/DDBJ whole genome shotgun (WGS) entry which is preliminary data.</text>
</comment>
<dbReference type="EMBL" id="JAAKDE010000019">
    <property type="protein sequence ID" value="MBA2133729.1"/>
    <property type="molecule type" value="Genomic_DNA"/>
</dbReference>
<dbReference type="Proteomes" id="UP000657177">
    <property type="component" value="Unassembled WGS sequence"/>
</dbReference>
<dbReference type="PANTHER" id="PTHR43421">
    <property type="entry name" value="METALLOPROTEASE PMBA"/>
    <property type="match status" value="1"/>
</dbReference>